<feature type="region of interest" description="Disordered" evidence="1">
    <location>
        <begin position="52"/>
        <end position="73"/>
    </location>
</feature>
<dbReference type="PANTHER" id="PTHR21437">
    <property type="entry name" value="WIDE AWAKE"/>
    <property type="match status" value="1"/>
</dbReference>
<dbReference type="EMBL" id="JAMKFB020000024">
    <property type="protein sequence ID" value="KAL0156161.1"/>
    <property type="molecule type" value="Genomic_DNA"/>
</dbReference>
<evidence type="ECO:0000313" key="3">
    <source>
        <dbReference type="Proteomes" id="UP001529510"/>
    </source>
</evidence>
<dbReference type="PANTHER" id="PTHR21437:SF2">
    <property type="entry name" value="ANKYRIN REPEAT AND FIBRONECTIN TYPE-III DOMAIN-CONTAINING PROTEIN 1-LIKE"/>
    <property type="match status" value="1"/>
</dbReference>
<dbReference type="InterPro" id="IPR039269">
    <property type="entry name" value="ANKFN1"/>
</dbReference>
<evidence type="ECO:0000256" key="1">
    <source>
        <dbReference type="SAM" id="MobiDB-lite"/>
    </source>
</evidence>
<dbReference type="Proteomes" id="UP001529510">
    <property type="component" value="Unassembled WGS sequence"/>
</dbReference>
<gene>
    <name evidence="2" type="ORF">M9458_047407</name>
</gene>
<proteinExistence type="predicted"/>
<comment type="caution">
    <text evidence="2">The sequence shown here is derived from an EMBL/GenBank/DDBJ whole genome shotgun (WGS) entry which is preliminary data.</text>
</comment>
<protein>
    <submittedName>
        <fullName evidence="2">Uncharacterized protein</fullName>
    </submittedName>
</protein>
<organism evidence="2 3">
    <name type="scientific">Cirrhinus mrigala</name>
    <name type="common">Mrigala</name>
    <dbReference type="NCBI Taxonomy" id="683832"/>
    <lineage>
        <taxon>Eukaryota</taxon>
        <taxon>Metazoa</taxon>
        <taxon>Chordata</taxon>
        <taxon>Craniata</taxon>
        <taxon>Vertebrata</taxon>
        <taxon>Euteleostomi</taxon>
        <taxon>Actinopterygii</taxon>
        <taxon>Neopterygii</taxon>
        <taxon>Teleostei</taxon>
        <taxon>Ostariophysi</taxon>
        <taxon>Cypriniformes</taxon>
        <taxon>Cyprinidae</taxon>
        <taxon>Labeoninae</taxon>
        <taxon>Labeonini</taxon>
        <taxon>Cirrhinus</taxon>
    </lineage>
</organism>
<feature type="non-terminal residue" evidence="2">
    <location>
        <position position="73"/>
    </location>
</feature>
<accession>A0ABD0N4K5</accession>
<feature type="non-terminal residue" evidence="2">
    <location>
        <position position="1"/>
    </location>
</feature>
<keyword evidence="3" id="KW-1185">Reference proteome</keyword>
<name>A0ABD0N4K5_CIRMR</name>
<evidence type="ECO:0000313" key="2">
    <source>
        <dbReference type="EMBL" id="KAL0156161.1"/>
    </source>
</evidence>
<sequence>ALLGTVDLGQVYFEPIKDKNGNAVLVLMKDMSACAPLEGVRWIPVSKFQLQRRSSSSSSDEPSALETLLTTLH</sequence>
<dbReference type="AlphaFoldDB" id="A0ABD0N4K5"/>
<reference evidence="2 3" key="1">
    <citation type="submission" date="2024-05" db="EMBL/GenBank/DDBJ databases">
        <title>Genome sequencing and assembly of Indian major carp, Cirrhinus mrigala (Hamilton, 1822).</title>
        <authorList>
            <person name="Mohindra V."/>
            <person name="Chowdhury L.M."/>
            <person name="Lal K."/>
            <person name="Jena J.K."/>
        </authorList>
    </citation>
    <scope>NUCLEOTIDE SEQUENCE [LARGE SCALE GENOMIC DNA]</scope>
    <source>
        <strain evidence="2">CM1030</strain>
        <tissue evidence="2">Blood</tissue>
    </source>
</reference>